<organism evidence="1 2">
    <name type="scientific">Antarcticirhabdus aurantiaca</name>
    <dbReference type="NCBI Taxonomy" id="2606717"/>
    <lineage>
        <taxon>Bacteria</taxon>
        <taxon>Pseudomonadati</taxon>
        <taxon>Pseudomonadota</taxon>
        <taxon>Alphaproteobacteria</taxon>
        <taxon>Hyphomicrobiales</taxon>
        <taxon>Aurantimonadaceae</taxon>
        <taxon>Antarcticirhabdus</taxon>
    </lineage>
</organism>
<protein>
    <submittedName>
        <fullName evidence="1">Uncharacterized protein</fullName>
    </submittedName>
</protein>
<name>A0ACD4NWF0_9HYPH</name>
<accession>A0ACD4NWF0</accession>
<keyword evidence="2" id="KW-1185">Reference proteome</keyword>
<evidence type="ECO:0000313" key="2">
    <source>
        <dbReference type="Proteomes" id="UP001163223"/>
    </source>
</evidence>
<dbReference type="Proteomes" id="UP001163223">
    <property type="component" value="Chromosome"/>
</dbReference>
<proteinExistence type="predicted"/>
<dbReference type="EMBL" id="CP113520">
    <property type="protein sequence ID" value="WAJ31162.1"/>
    <property type="molecule type" value="Genomic_DNA"/>
</dbReference>
<sequence length="185" mass="20669">MAVIAGFPLVGFAIGILAKVAVAAPALAAALIAAVFAWGQWHVARQKLVLDLFEKRYDAYKELRSQIANLMNNPAPRYGIDRPFHRASYEMEYLVGDDVAKHLETMREVALRLAHARIRLEAGRGLGEPNEAAHLVAEMDAHFLELAQELIPLLDPYIRMGQRLPRSPMEACRDGWKMLNAAWKA</sequence>
<evidence type="ECO:0000313" key="1">
    <source>
        <dbReference type="EMBL" id="WAJ31162.1"/>
    </source>
</evidence>
<gene>
    <name evidence="1" type="ORF">OXU80_13565</name>
</gene>
<reference evidence="1" key="1">
    <citation type="submission" date="2022-11" db="EMBL/GenBank/DDBJ databases">
        <title>beta-Carotene-producing bacterium, Jeongeuplla avenae sp. nov., alleviates the salt stress of Arabidopsis seedlings.</title>
        <authorList>
            <person name="Jiang L."/>
            <person name="Lee J."/>
        </authorList>
    </citation>
    <scope>NUCLEOTIDE SEQUENCE</scope>
    <source>
        <strain evidence="1">DY_R2A_6</strain>
    </source>
</reference>